<dbReference type="EMBL" id="CP036402">
    <property type="protein sequence ID" value="QBI21050.1"/>
    <property type="molecule type" value="Genomic_DNA"/>
</dbReference>
<proteinExistence type="predicted"/>
<dbReference type="PANTHER" id="PTHR31118:SF32">
    <property type="entry name" value="KYNURENINE FORMAMIDASE"/>
    <property type="match status" value="1"/>
</dbReference>
<dbReference type="OrthoDB" id="7067800at2"/>
<accession>A0A411YIJ0</accession>
<evidence type="ECO:0000313" key="3">
    <source>
        <dbReference type="Proteomes" id="UP000291469"/>
    </source>
</evidence>
<dbReference type="AlphaFoldDB" id="A0A411YIJ0"/>
<dbReference type="GO" id="GO:0019441">
    <property type="term" value="P:L-tryptophan catabolic process to kynurenine"/>
    <property type="evidence" value="ECO:0007669"/>
    <property type="project" value="InterPro"/>
</dbReference>
<keyword evidence="3" id="KW-1185">Reference proteome</keyword>
<dbReference type="KEGG" id="erz:ER308_16700"/>
<evidence type="ECO:0000313" key="2">
    <source>
        <dbReference type="EMBL" id="QBI21050.1"/>
    </source>
</evidence>
<dbReference type="InterPro" id="IPR037175">
    <property type="entry name" value="KFase_sf"/>
</dbReference>
<dbReference type="Gene3D" id="3.50.30.50">
    <property type="entry name" value="Putative cyclase"/>
    <property type="match status" value="1"/>
</dbReference>
<gene>
    <name evidence="2" type="ORF">ER308_16700</name>
</gene>
<name>A0A411YIJ0_9ACTN</name>
<dbReference type="Pfam" id="PF04199">
    <property type="entry name" value="Cyclase"/>
    <property type="match status" value="1"/>
</dbReference>
<dbReference type="GO" id="GO:0004061">
    <property type="term" value="F:arylformamidase activity"/>
    <property type="evidence" value="ECO:0007669"/>
    <property type="project" value="InterPro"/>
</dbReference>
<reference evidence="2 3" key="1">
    <citation type="submission" date="2019-01" db="EMBL/GenBank/DDBJ databases">
        <title>Egibacter rhizosphaerae EGI 80759T.</title>
        <authorList>
            <person name="Chen D.-D."/>
            <person name="Tian Y."/>
            <person name="Jiao J.-Y."/>
            <person name="Zhang X.-T."/>
            <person name="Zhang Y.-G."/>
            <person name="Zhang Y."/>
            <person name="Xiao M."/>
            <person name="Shu W.-S."/>
            <person name="Li W.-J."/>
        </authorList>
    </citation>
    <scope>NUCLEOTIDE SEQUENCE [LARGE SCALE GENOMIC DNA]</scope>
    <source>
        <strain evidence="2 3">EGI 80759</strain>
    </source>
</reference>
<organism evidence="2 3">
    <name type="scientific">Egibacter rhizosphaerae</name>
    <dbReference type="NCBI Taxonomy" id="1670831"/>
    <lineage>
        <taxon>Bacteria</taxon>
        <taxon>Bacillati</taxon>
        <taxon>Actinomycetota</taxon>
        <taxon>Nitriliruptoria</taxon>
        <taxon>Egibacterales</taxon>
        <taxon>Egibacteraceae</taxon>
        <taxon>Egibacter</taxon>
    </lineage>
</organism>
<feature type="compositionally biased region" description="Basic and acidic residues" evidence="1">
    <location>
        <begin position="86"/>
        <end position="103"/>
    </location>
</feature>
<dbReference type="InterPro" id="IPR007325">
    <property type="entry name" value="KFase/CYL"/>
</dbReference>
<feature type="region of interest" description="Disordered" evidence="1">
    <location>
        <begin position="81"/>
        <end position="122"/>
    </location>
</feature>
<sequence>MRVLQRRSGVATHPEATDRRVRFDFEIDFTNGGGIQGQDFRLDIDSDDISDRELAEHIVRDLRLLMVGEVRILNKEILRERHKRSARADPRGEGADGRARIDLSHPIADGTETYPGLPTPTIGEVLTREQSRDRYAPGTEFQIGSITLCGNTGTYVDSPFHRYADGTDLAALPLDGLADLDAVRIDVTGSTGRAITRAHLLPYDVTDRAVLLHTGWARHWGTGHYADGTHPFLTGGAADHLVDQRARLVGIDALNIDDTSDGQRPVHTALLGAGIPVCEHLTNLERLPVEGFRFSAVPAPIRGMGTFPVRAYAVLG</sequence>
<evidence type="ECO:0000256" key="1">
    <source>
        <dbReference type="SAM" id="MobiDB-lite"/>
    </source>
</evidence>
<dbReference type="PANTHER" id="PTHR31118">
    <property type="entry name" value="CYCLASE-LIKE PROTEIN 2"/>
    <property type="match status" value="1"/>
</dbReference>
<protein>
    <submittedName>
        <fullName evidence="2">Cyclase family protein</fullName>
    </submittedName>
</protein>
<dbReference type="Proteomes" id="UP000291469">
    <property type="component" value="Chromosome"/>
</dbReference>
<dbReference type="SUPFAM" id="SSF102198">
    <property type="entry name" value="Putative cyclase"/>
    <property type="match status" value="1"/>
</dbReference>